<reference evidence="2" key="1">
    <citation type="submission" date="2021-02" db="EMBL/GenBank/DDBJ databases">
        <authorList>
            <person name="Dougan E. K."/>
            <person name="Rhodes N."/>
            <person name="Thang M."/>
            <person name="Chan C."/>
        </authorList>
    </citation>
    <scope>NUCLEOTIDE SEQUENCE</scope>
</reference>
<name>A0A812KA58_9DINO</name>
<proteinExistence type="predicted"/>
<organism evidence="2 3">
    <name type="scientific">Symbiodinium natans</name>
    <dbReference type="NCBI Taxonomy" id="878477"/>
    <lineage>
        <taxon>Eukaryota</taxon>
        <taxon>Sar</taxon>
        <taxon>Alveolata</taxon>
        <taxon>Dinophyceae</taxon>
        <taxon>Suessiales</taxon>
        <taxon>Symbiodiniaceae</taxon>
        <taxon>Symbiodinium</taxon>
    </lineage>
</organism>
<protein>
    <submittedName>
        <fullName evidence="2">CKMT2 protein</fullName>
    </submittedName>
</protein>
<evidence type="ECO:0000313" key="2">
    <source>
        <dbReference type="EMBL" id="CAE7225177.1"/>
    </source>
</evidence>
<dbReference type="EMBL" id="CAJNDS010000646">
    <property type="protein sequence ID" value="CAE7225177.1"/>
    <property type="molecule type" value="Genomic_DNA"/>
</dbReference>
<gene>
    <name evidence="2" type="primary">CKMT2</name>
    <name evidence="2" type="ORF">SNAT2548_LOCUS8659</name>
</gene>
<accession>A0A812KA58</accession>
<feature type="region of interest" description="Disordered" evidence="1">
    <location>
        <begin position="87"/>
        <end position="106"/>
    </location>
</feature>
<dbReference type="Proteomes" id="UP000604046">
    <property type="component" value="Unassembled WGS sequence"/>
</dbReference>
<dbReference type="AlphaFoldDB" id="A0A812KA58"/>
<dbReference type="OrthoDB" id="10376351at2759"/>
<feature type="region of interest" description="Disordered" evidence="1">
    <location>
        <begin position="41"/>
        <end position="67"/>
    </location>
</feature>
<comment type="caution">
    <text evidence="2">The sequence shown here is derived from an EMBL/GenBank/DDBJ whole genome shotgun (WGS) entry which is preliminary data.</text>
</comment>
<sequence length="129" mass="14070">MACCGSVGKDGQGELADLAEREEDLEQLEYLAEDEAEVAIAPRSEAAGATSLVQEGRQKGRIRNRHLVEPPLPEGIRAYTPGEGYGSNAIPFAGISPKTSKRRNEGNRMKAIEMLKRAKEVADRKNEAF</sequence>
<keyword evidence="3" id="KW-1185">Reference proteome</keyword>
<evidence type="ECO:0000313" key="3">
    <source>
        <dbReference type="Proteomes" id="UP000604046"/>
    </source>
</evidence>
<evidence type="ECO:0000256" key="1">
    <source>
        <dbReference type="SAM" id="MobiDB-lite"/>
    </source>
</evidence>